<proteinExistence type="predicted"/>
<evidence type="ECO:0000313" key="1">
    <source>
        <dbReference type="EMBL" id="GAA1390394.1"/>
    </source>
</evidence>
<sequence length="68" mass="7660">MPRTTYRFRVEGDLPAHAVDEFCDMRIEAVPASTILECTVVDESHLRGIFALMRSLGLTVVSARPVRR</sequence>
<dbReference type="RefSeq" id="WP_344022909.1">
    <property type="nucleotide sequence ID" value="NZ_BAAAJK010000011.1"/>
</dbReference>
<keyword evidence="2" id="KW-1185">Reference proteome</keyword>
<accession>A0ABP4IGP5</accession>
<protein>
    <submittedName>
        <fullName evidence="1">Uncharacterized protein</fullName>
    </submittedName>
</protein>
<dbReference type="Proteomes" id="UP001501414">
    <property type="component" value="Unassembled WGS sequence"/>
</dbReference>
<dbReference type="EMBL" id="BAAAJK010000011">
    <property type="protein sequence ID" value="GAA1390394.1"/>
    <property type="molecule type" value="Genomic_DNA"/>
</dbReference>
<reference evidence="2" key="1">
    <citation type="journal article" date="2019" name="Int. J. Syst. Evol. Microbiol.">
        <title>The Global Catalogue of Microorganisms (GCM) 10K type strain sequencing project: providing services to taxonomists for standard genome sequencing and annotation.</title>
        <authorList>
            <consortium name="The Broad Institute Genomics Platform"/>
            <consortium name="The Broad Institute Genome Sequencing Center for Infectious Disease"/>
            <person name="Wu L."/>
            <person name="Ma J."/>
        </authorList>
    </citation>
    <scope>NUCLEOTIDE SEQUENCE [LARGE SCALE GENOMIC DNA]</scope>
    <source>
        <strain evidence="2">JCM 11896</strain>
    </source>
</reference>
<comment type="caution">
    <text evidence="1">The sequence shown here is derived from an EMBL/GenBank/DDBJ whole genome shotgun (WGS) entry which is preliminary data.</text>
</comment>
<name>A0ABP4IGP5_9PSEU</name>
<gene>
    <name evidence="1" type="ORF">GCM10009613_30900</name>
</gene>
<organism evidence="1 2">
    <name type="scientific">Pseudonocardia kongjuensis</name>
    <dbReference type="NCBI Taxonomy" id="102227"/>
    <lineage>
        <taxon>Bacteria</taxon>
        <taxon>Bacillati</taxon>
        <taxon>Actinomycetota</taxon>
        <taxon>Actinomycetes</taxon>
        <taxon>Pseudonocardiales</taxon>
        <taxon>Pseudonocardiaceae</taxon>
        <taxon>Pseudonocardia</taxon>
    </lineage>
</organism>
<evidence type="ECO:0000313" key="2">
    <source>
        <dbReference type="Proteomes" id="UP001501414"/>
    </source>
</evidence>